<feature type="compositionally biased region" description="Basic and acidic residues" evidence="2">
    <location>
        <begin position="1"/>
        <end position="12"/>
    </location>
</feature>
<feature type="coiled-coil region" evidence="1">
    <location>
        <begin position="61"/>
        <end position="88"/>
    </location>
</feature>
<gene>
    <name evidence="3" type="ORF">Ctob_014912</name>
</gene>
<evidence type="ECO:0000256" key="2">
    <source>
        <dbReference type="SAM" id="MobiDB-lite"/>
    </source>
</evidence>
<evidence type="ECO:0000313" key="3">
    <source>
        <dbReference type="EMBL" id="KOO35315.1"/>
    </source>
</evidence>
<protein>
    <submittedName>
        <fullName evidence="3">Uncharacterized protein</fullName>
    </submittedName>
</protein>
<feature type="region of interest" description="Disordered" evidence="2">
    <location>
        <begin position="184"/>
        <end position="212"/>
    </location>
</feature>
<feature type="coiled-coil region" evidence="1">
    <location>
        <begin position="281"/>
        <end position="322"/>
    </location>
</feature>
<feature type="compositionally biased region" description="Low complexity" evidence="2">
    <location>
        <begin position="201"/>
        <end position="212"/>
    </location>
</feature>
<dbReference type="EMBL" id="JWZX01000914">
    <property type="protein sequence ID" value="KOO35315.1"/>
    <property type="molecule type" value="Genomic_DNA"/>
</dbReference>
<feature type="region of interest" description="Disordered" evidence="2">
    <location>
        <begin position="333"/>
        <end position="369"/>
    </location>
</feature>
<feature type="compositionally biased region" description="Low complexity" evidence="2">
    <location>
        <begin position="358"/>
        <end position="369"/>
    </location>
</feature>
<comment type="caution">
    <text evidence="3">The sequence shown here is derived from an EMBL/GenBank/DDBJ whole genome shotgun (WGS) entry which is preliminary data.</text>
</comment>
<accession>A0A0M0K913</accession>
<feature type="compositionally biased region" description="Pro residues" evidence="2">
    <location>
        <begin position="345"/>
        <end position="357"/>
    </location>
</feature>
<name>A0A0M0K913_9EUKA</name>
<keyword evidence="1" id="KW-0175">Coiled coil</keyword>
<organism evidence="3 4">
    <name type="scientific">Chrysochromulina tobinii</name>
    <dbReference type="NCBI Taxonomy" id="1460289"/>
    <lineage>
        <taxon>Eukaryota</taxon>
        <taxon>Haptista</taxon>
        <taxon>Haptophyta</taxon>
        <taxon>Prymnesiophyceae</taxon>
        <taxon>Prymnesiales</taxon>
        <taxon>Chrysochromulinaceae</taxon>
        <taxon>Chrysochromulina</taxon>
    </lineage>
</organism>
<proteinExistence type="predicted"/>
<dbReference type="Proteomes" id="UP000037460">
    <property type="component" value="Unassembled WGS sequence"/>
</dbReference>
<sequence>MAKRADAEEESIKTAPKQRWTDPAQSGAPDAEKLAEVVKAMRSRNTKLVALKAKVSDLSVAQVEEEALQKLQSQRQAIEKELQGCEKDLLVREKQIAKAKAQALLMRAPMVATSGDESQDAELVQAYVHRLTTLNQTTSEAKDRAQAQMIALRAEWQVWHAILSGCVRKLQARADAGDALAQQALSDPTPAPEGGAGAAGEGAAAGVPSAEPSEPSAVLRVLQRLRDLTIEAAVLGKRRRSVDTKENAAKLRLQTIQTRVREQSVALKNQLQRERRVAAALAAVEAAAAAEAAEVAETERAAAEAERAAAEADRLIAQADAVAIEAEAQAAAATKRAAPKFKSPAKPPSPVPPPPEAPRAAVAPDPAVAPEAAAAAKIQAMKRGNADRAKVASMKAIRNGAGDVYPNP</sequence>
<reference evidence="4" key="1">
    <citation type="journal article" date="2015" name="PLoS Genet.">
        <title>Genome Sequence and Transcriptome Analyses of Chrysochromulina tobin: Metabolic Tools for Enhanced Algal Fitness in the Prominent Order Prymnesiales (Haptophyceae).</title>
        <authorList>
            <person name="Hovde B.T."/>
            <person name="Deodato C.R."/>
            <person name="Hunsperger H.M."/>
            <person name="Ryken S.A."/>
            <person name="Yost W."/>
            <person name="Jha R.K."/>
            <person name="Patterson J."/>
            <person name="Monnat R.J. Jr."/>
            <person name="Barlow S.B."/>
            <person name="Starkenburg S.R."/>
            <person name="Cattolico R.A."/>
        </authorList>
    </citation>
    <scope>NUCLEOTIDE SEQUENCE</scope>
    <source>
        <strain evidence="4">CCMP291</strain>
    </source>
</reference>
<dbReference type="AlphaFoldDB" id="A0A0M0K913"/>
<feature type="region of interest" description="Disordered" evidence="2">
    <location>
        <begin position="1"/>
        <end position="32"/>
    </location>
</feature>
<evidence type="ECO:0000256" key="1">
    <source>
        <dbReference type="SAM" id="Coils"/>
    </source>
</evidence>
<evidence type="ECO:0000313" key="4">
    <source>
        <dbReference type="Proteomes" id="UP000037460"/>
    </source>
</evidence>
<feature type="compositionally biased region" description="Low complexity" evidence="2">
    <location>
        <begin position="333"/>
        <end position="344"/>
    </location>
</feature>
<keyword evidence="4" id="KW-1185">Reference proteome</keyword>
<dbReference type="PROSITE" id="PS50096">
    <property type="entry name" value="IQ"/>
    <property type="match status" value="1"/>
</dbReference>